<reference evidence="1" key="2">
    <citation type="submission" date="2021-04" db="EMBL/GenBank/DDBJ databases">
        <authorList>
            <person name="Gilroy R."/>
        </authorList>
    </citation>
    <scope>NUCLEOTIDE SEQUENCE</scope>
    <source>
        <strain evidence="1">Gambia15-2214</strain>
    </source>
</reference>
<proteinExistence type="predicted"/>
<comment type="caution">
    <text evidence="1">The sequence shown here is derived from an EMBL/GenBank/DDBJ whole genome shotgun (WGS) entry which is preliminary data.</text>
</comment>
<evidence type="ECO:0000313" key="1">
    <source>
        <dbReference type="EMBL" id="MBU3848929.1"/>
    </source>
</evidence>
<organism evidence="1 2">
    <name type="scientific">Candidatus Treponema excrementipullorum</name>
    <dbReference type="NCBI Taxonomy" id="2838768"/>
    <lineage>
        <taxon>Bacteria</taxon>
        <taxon>Pseudomonadati</taxon>
        <taxon>Spirochaetota</taxon>
        <taxon>Spirochaetia</taxon>
        <taxon>Spirochaetales</taxon>
        <taxon>Treponemataceae</taxon>
        <taxon>Treponema</taxon>
    </lineage>
</organism>
<dbReference type="Proteomes" id="UP000823914">
    <property type="component" value="Unassembled WGS sequence"/>
</dbReference>
<evidence type="ECO:0000313" key="2">
    <source>
        <dbReference type="Proteomes" id="UP000823914"/>
    </source>
</evidence>
<dbReference type="EMBL" id="JAHLFV010000001">
    <property type="protein sequence ID" value="MBU3848929.1"/>
    <property type="molecule type" value="Genomic_DNA"/>
</dbReference>
<name>A0A9E2NYD7_9SPIR</name>
<reference evidence="1" key="1">
    <citation type="journal article" date="2021" name="PeerJ">
        <title>Extensive microbial diversity within the chicken gut microbiome revealed by metagenomics and culture.</title>
        <authorList>
            <person name="Gilroy R."/>
            <person name="Ravi A."/>
            <person name="Getino M."/>
            <person name="Pursley I."/>
            <person name="Horton D.L."/>
            <person name="Alikhan N.F."/>
            <person name="Baker D."/>
            <person name="Gharbi K."/>
            <person name="Hall N."/>
            <person name="Watson M."/>
            <person name="Adriaenssens E.M."/>
            <person name="Foster-Nyarko E."/>
            <person name="Jarju S."/>
            <person name="Secka A."/>
            <person name="Antonio M."/>
            <person name="Oren A."/>
            <person name="Chaudhuri R.R."/>
            <person name="La Ragione R."/>
            <person name="Hildebrand F."/>
            <person name="Pallen M.J."/>
        </authorList>
    </citation>
    <scope>NUCLEOTIDE SEQUENCE</scope>
    <source>
        <strain evidence="1">Gambia15-2214</strain>
    </source>
</reference>
<gene>
    <name evidence="1" type="ORF">IAA16_00005</name>
</gene>
<protein>
    <submittedName>
        <fullName evidence="1">Uncharacterized protein</fullName>
    </submittedName>
</protein>
<accession>A0A9E2NYD7</accession>
<sequence length="79" mass="9279">CSHAAGGRFLNGVKKAAGAAAEWRKAWFLRQQKCAQIKINKTKYVTINKYKIMEKMKHGKTDCLWQPIWNNQKIRRKIF</sequence>
<feature type="non-terminal residue" evidence="1">
    <location>
        <position position="1"/>
    </location>
</feature>
<dbReference type="AlphaFoldDB" id="A0A9E2NYD7"/>